<dbReference type="PANTHER" id="PTHR11091">
    <property type="entry name" value="OXIDOREDUCTASE-RELATED"/>
    <property type="match status" value="1"/>
</dbReference>
<accession>A0A506UEJ0</accession>
<dbReference type="Proteomes" id="UP000318801">
    <property type="component" value="Unassembled WGS sequence"/>
</dbReference>
<dbReference type="SUPFAM" id="SSF89733">
    <property type="entry name" value="L-sulfolactate dehydrogenase-like"/>
    <property type="match status" value="1"/>
</dbReference>
<gene>
    <name evidence="7" type="ORF">FJU08_07410</name>
</gene>
<protein>
    <recommendedName>
        <fullName evidence="6">Delta(1)-pyrroline-2-carboxylate/Delta(1)-piperideine-2-carboxylate reductase</fullName>
        <ecNumber evidence="5">1.5.1.21</ecNumber>
    </recommendedName>
</protein>
<dbReference type="FunFam" id="3.30.1370.60:FF:000002">
    <property type="entry name" value="Malate/L-lactate family dehydrogenase"/>
    <property type="match status" value="1"/>
</dbReference>
<keyword evidence="8" id="KW-1185">Reference proteome</keyword>
<dbReference type="Gene3D" id="3.30.1370.60">
    <property type="entry name" value="Hypothetical oxidoreductase yiak, domain 2"/>
    <property type="match status" value="1"/>
</dbReference>
<evidence type="ECO:0000256" key="2">
    <source>
        <dbReference type="ARBA" id="ARBA00023002"/>
    </source>
</evidence>
<evidence type="ECO:0000256" key="5">
    <source>
        <dbReference type="ARBA" id="ARBA00066966"/>
    </source>
</evidence>
<name>A0A506UEJ0_9HYPH</name>
<evidence type="ECO:0000313" key="7">
    <source>
        <dbReference type="EMBL" id="TPW31571.1"/>
    </source>
</evidence>
<proteinExistence type="inferred from homology"/>
<keyword evidence="2" id="KW-0560">Oxidoreductase</keyword>
<dbReference type="OrthoDB" id="9811519at2"/>
<sequence>MAGSKIEDPTRQPVSFDALKDLLEAVFSKAGAAPNVARILAANCAGCERDGALSHGIFRIPGYLKSIESGWVDPAATPVVELAGDSFIRVDAANGFAQPAVAAAMPLVIEKARQNGVALLAVRNSHHFSALWPDVEPFAQDGLLALSMVNSFPCAVAFGAHEPVFGTNPISFAAPCAGSEPIVADLATSAIANGDVQIAAREGKALPPDHGVDRNGQPTTDPKAVLDGGALLTFGGYKGAAISMMIELFCAALTGGKFSFEVDWSAYPGAETPHTGQLIIVIDPDSGRSSSSFAARARQFVERLEAAGASRLPGERRYRNREQSIEKGILIRNTDLQRLRQLADGEAVGAILP</sequence>
<evidence type="ECO:0000256" key="6">
    <source>
        <dbReference type="ARBA" id="ARBA00068106"/>
    </source>
</evidence>
<dbReference type="GO" id="GO:0050241">
    <property type="term" value="F:pyrroline-2-carboxylate reductase activity"/>
    <property type="evidence" value="ECO:0007669"/>
    <property type="project" value="UniProtKB-ARBA"/>
</dbReference>
<dbReference type="EC" id="1.5.1.21" evidence="5"/>
<evidence type="ECO:0000256" key="3">
    <source>
        <dbReference type="ARBA" id="ARBA00050122"/>
    </source>
</evidence>
<evidence type="ECO:0000256" key="4">
    <source>
        <dbReference type="ARBA" id="ARBA00052446"/>
    </source>
</evidence>
<dbReference type="Pfam" id="PF02615">
    <property type="entry name" value="Ldh_2"/>
    <property type="match status" value="1"/>
</dbReference>
<dbReference type="GO" id="GO:0047125">
    <property type="term" value="F:delta1-piperideine-2-carboxylate reductase activity"/>
    <property type="evidence" value="ECO:0007669"/>
    <property type="project" value="UniProtKB-EC"/>
</dbReference>
<dbReference type="RefSeq" id="WP_141148341.1">
    <property type="nucleotide sequence ID" value="NZ_VHLG01000003.1"/>
</dbReference>
<comment type="catalytic activity">
    <reaction evidence="3">
        <text>L-pipecolate + NADP(+) = Delta(1)-piperideine-2-carboxylate + NADPH + H(+)</text>
        <dbReference type="Rhea" id="RHEA:12524"/>
        <dbReference type="ChEBI" id="CHEBI:15378"/>
        <dbReference type="ChEBI" id="CHEBI:57783"/>
        <dbReference type="ChEBI" id="CHEBI:58349"/>
        <dbReference type="ChEBI" id="CHEBI:61185"/>
        <dbReference type="ChEBI" id="CHEBI:77631"/>
        <dbReference type="EC" id="1.5.1.21"/>
    </reaction>
</comment>
<dbReference type="InterPro" id="IPR043144">
    <property type="entry name" value="Mal/L-sulf/L-lact_DH-like_ah"/>
</dbReference>
<dbReference type="GO" id="GO:0006560">
    <property type="term" value="P:proline metabolic process"/>
    <property type="evidence" value="ECO:0007669"/>
    <property type="project" value="UniProtKB-ARBA"/>
</dbReference>
<dbReference type="InterPro" id="IPR003767">
    <property type="entry name" value="Malate/L-lactate_DH-like"/>
</dbReference>
<dbReference type="Gene3D" id="1.10.1530.10">
    <property type="match status" value="1"/>
</dbReference>
<dbReference type="AlphaFoldDB" id="A0A506UEJ0"/>
<evidence type="ECO:0000256" key="1">
    <source>
        <dbReference type="ARBA" id="ARBA00006056"/>
    </source>
</evidence>
<dbReference type="InterPro" id="IPR036111">
    <property type="entry name" value="Mal/L-sulfo/L-lacto_DH-like_sf"/>
</dbReference>
<dbReference type="PANTHER" id="PTHR11091:SF0">
    <property type="entry name" value="MALATE DEHYDROGENASE"/>
    <property type="match status" value="1"/>
</dbReference>
<comment type="caution">
    <text evidence="7">The sequence shown here is derived from an EMBL/GenBank/DDBJ whole genome shotgun (WGS) entry which is preliminary data.</text>
</comment>
<dbReference type="InterPro" id="IPR043143">
    <property type="entry name" value="Mal/L-sulf/L-lact_DH-like_NADP"/>
</dbReference>
<comment type="similarity">
    <text evidence="1">Belongs to the LDH2/MDH2 oxidoreductase family.</text>
</comment>
<organism evidence="7 8">
    <name type="scientific">Martelella alba</name>
    <dbReference type="NCBI Taxonomy" id="2590451"/>
    <lineage>
        <taxon>Bacteria</taxon>
        <taxon>Pseudomonadati</taxon>
        <taxon>Pseudomonadota</taxon>
        <taxon>Alphaproteobacteria</taxon>
        <taxon>Hyphomicrobiales</taxon>
        <taxon>Aurantimonadaceae</taxon>
        <taxon>Martelella</taxon>
    </lineage>
</organism>
<comment type="catalytic activity">
    <reaction evidence="4">
        <text>L-proline + NADP(+) = 1-pyrroline-2-carboxylate + NADPH + H(+)</text>
        <dbReference type="Rhea" id="RHEA:20317"/>
        <dbReference type="ChEBI" id="CHEBI:15378"/>
        <dbReference type="ChEBI" id="CHEBI:39785"/>
        <dbReference type="ChEBI" id="CHEBI:57783"/>
        <dbReference type="ChEBI" id="CHEBI:58349"/>
        <dbReference type="ChEBI" id="CHEBI:60039"/>
        <dbReference type="EC" id="1.5.1.21"/>
    </reaction>
</comment>
<evidence type="ECO:0000313" key="8">
    <source>
        <dbReference type="Proteomes" id="UP000318801"/>
    </source>
</evidence>
<reference evidence="7 8" key="1">
    <citation type="submission" date="2019-06" db="EMBL/GenBank/DDBJ databases">
        <authorList>
            <person name="Li M."/>
        </authorList>
    </citation>
    <scope>NUCLEOTIDE SEQUENCE [LARGE SCALE GENOMIC DNA]</scope>
    <source>
        <strain evidence="7 8">BGMRC2036</strain>
    </source>
</reference>
<dbReference type="EMBL" id="VHLG01000003">
    <property type="protein sequence ID" value="TPW31571.1"/>
    <property type="molecule type" value="Genomic_DNA"/>
</dbReference>